<evidence type="ECO:0000256" key="1">
    <source>
        <dbReference type="ARBA" id="ARBA00004185"/>
    </source>
</evidence>
<keyword evidence="3 16" id="KW-0813">Transport</keyword>
<reference evidence="17" key="1">
    <citation type="journal article" date="2023" name="J. Phycol.">
        <title>Revised classification of the Cyanidiophyceae based on plastid genome data with descriptions of the Cavernulicolales ord. nov. and Galdieriales ord. nov. (Rhodophyta).</title>
        <authorList>
            <person name="Park S.I."/>
            <person name="Cho C.H."/>
            <person name="Ciniglia C."/>
            <person name="Huang T.Y."/>
            <person name="Liu S.L."/>
            <person name="Bustamante D.E."/>
            <person name="Calderon M.S."/>
            <person name="Mansilla A."/>
            <person name="McDermott T."/>
            <person name="Andersen R.A."/>
            <person name="Yoon H.S."/>
        </authorList>
    </citation>
    <scope>NUCLEOTIDE SEQUENCE</scope>
</reference>
<dbReference type="InterPro" id="IPR009050">
    <property type="entry name" value="Globin-like_sf"/>
</dbReference>
<dbReference type="Pfam" id="PF00502">
    <property type="entry name" value="Phycobilisome"/>
    <property type="match status" value="1"/>
</dbReference>
<evidence type="ECO:0000313" key="17">
    <source>
        <dbReference type="EMBL" id="WDB00018.1"/>
    </source>
</evidence>
<dbReference type="PIRSF" id="PIRSF000081">
    <property type="entry name" value="Phycocyanin"/>
    <property type="match status" value="1"/>
</dbReference>
<dbReference type="GO" id="GO:0030089">
    <property type="term" value="C:phycobilisome"/>
    <property type="evidence" value="ECO:0007669"/>
    <property type="project" value="UniProtKB-KW"/>
</dbReference>
<keyword evidence="12 16" id="KW-0472">Membrane</keyword>
<evidence type="ECO:0000256" key="9">
    <source>
        <dbReference type="ARBA" id="ARBA00022982"/>
    </source>
</evidence>
<keyword evidence="10 16" id="KW-0157">Chromophore</keyword>
<evidence type="ECO:0000256" key="5">
    <source>
        <dbReference type="ARBA" id="ARBA00022531"/>
    </source>
</evidence>
<evidence type="ECO:0000256" key="8">
    <source>
        <dbReference type="ARBA" id="ARBA00022738"/>
    </source>
</evidence>
<keyword evidence="9 16" id="KW-0249">Electron transport</keyword>
<evidence type="ECO:0000256" key="14">
    <source>
        <dbReference type="PIRSR" id="PIRSR000081-1"/>
    </source>
</evidence>
<evidence type="ECO:0000256" key="13">
    <source>
        <dbReference type="ARBA" id="ARBA00023307"/>
    </source>
</evidence>
<dbReference type="PANTHER" id="PTHR34011:SF3">
    <property type="entry name" value="ALLOPHYCOCYANIN BETA CHAIN"/>
    <property type="match status" value="1"/>
</dbReference>
<dbReference type="GO" id="GO:0015979">
    <property type="term" value="P:photosynthesis"/>
    <property type="evidence" value="ECO:0007669"/>
    <property type="project" value="UniProtKB-KW"/>
</dbReference>
<feature type="binding site" evidence="14">
    <location>
        <position position="72"/>
    </location>
    <ligand>
        <name>(2R,3E)-phycocyanobilin</name>
        <dbReference type="ChEBI" id="CHEBI:85275"/>
        <label>2</label>
    </ligand>
</feature>
<geneLocation type="plastid" evidence="17"/>
<accession>A0A9Y1I449</accession>
<sequence length="170" mass="19477">MQDTITKIINIHDISGKYFNKKSITYIEQYLESMPTRLKIVQNINANISTIIKDSANELFSQDPELLRPNGNAYTTRRYATCLRDINYYLRYATYAIIANDNYVINERLLAGIKDTYNSLGVPLGPVIKTLHILQAIIIKNLSNENDVIVNKIIKKPFEHIISTLSENNI</sequence>
<evidence type="ECO:0000256" key="11">
    <source>
        <dbReference type="ARBA" id="ARBA00023078"/>
    </source>
</evidence>
<name>A0A9Y1I449_9RHOD</name>
<feature type="binding site" description="covalent" evidence="14">
    <location>
        <position position="82"/>
    </location>
    <ligand>
        <name>(2R,3E)-phycocyanobilin</name>
        <dbReference type="ChEBI" id="CHEBI:85275"/>
        <label>2</label>
    </ligand>
</feature>
<evidence type="ECO:0000256" key="15">
    <source>
        <dbReference type="PIRSR" id="PIRSR000081-2"/>
    </source>
</evidence>
<gene>
    <name evidence="17" type="primary">apcF</name>
    <name evidence="17" type="ORF">CspTHAL103_093</name>
</gene>
<dbReference type="PANTHER" id="PTHR34011">
    <property type="entry name" value="PHYCOBILISOME 32.1 KDA LINKER POLYPEPTIDE, PHYCOCYANIN-ASSOCIATED, ROD 2-RELATED"/>
    <property type="match status" value="1"/>
</dbReference>
<evidence type="ECO:0000256" key="4">
    <source>
        <dbReference type="ARBA" id="ARBA00022528"/>
    </source>
</evidence>
<dbReference type="EMBL" id="OP616817">
    <property type="protein sequence ID" value="WDB00018.1"/>
    <property type="molecule type" value="Genomic_DNA"/>
</dbReference>
<evidence type="ECO:0000256" key="7">
    <source>
        <dbReference type="ARBA" id="ARBA00022640"/>
    </source>
</evidence>
<evidence type="ECO:0000256" key="3">
    <source>
        <dbReference type="ARBA" id="ARBA00022448"/>
    </source>
</evidence>
<keyword evidence="7 16" id="KW-0934">Plastid</keyword>
<dbReference type="Gene3D" id="1.10.490.20">
    <property type="entry name" value="Phycocyanins"/>
    <property type="match status" value="1"/>
</dbReference>
<keyword evidence="13 16" id="KW-0089">Bile pigment</keyword>
<organism evidence="17">
    <name type="scientific">Cyanidium sp. THAL103</name>
    <dbReference type="NCBI Taxonomy" id="3027999"/>
    <lineage>
        <taxon>Eukaryota</taxon>
        <taxon>Rhodophyta</taxon>
        <taxon>Bangiophyceae</taxon>
        <taxon>Cyanidiales</taxon>
        <taxon>Cyanidiaceae</taxon>
        <taxon>Cyanidium</taxon>
    </lineage>
</organism>
<evidence type="ECO:0000256" key="6">
    <source>
        <dbReference type="ARBA" id="ARBA00022549"/>
    </source>
</evidence>
<keyword evidence="8 16" id="KW-0605">Phycobilisome</keyword>
<keyword evidence="5 16" id="KW-0602">Photosynthesis</keyword>
<feature type="modified residue" description="N4-methylasparagine" evidence="15">
    <location>
        <position position="72"/>
    </location>
</feature>
<keyword evidence="11 16" id="KW-0793">Thylakoid</keyword>
<comment type="similarity">
    <text evidence="2 16">Belongs to the phycobiliprotein family.</text>
</comment>
<comment type="subcellular location">
    <subcellularLocation>
        <location evidence="1 16">Plastid</location>
        <location evidence="1 16">Chloroplast thylakoid membrane</location>
        <topology evidence="1 16">Peripheral membrane protein</topology>
        <orientation evidence="1 16">Stromal side</orientation>
    </subcellularLocation>
</comment>
<protein>
    <submittedName>
        <fullName evidence="17">Allophycocyanin beta 18 subunit</fullName>
    </submittedName>
</protein>
<keyword evidence="6" id="KW-0042">Antenna complex</keyword>
<dbReference type="InterPro" id="IPR038719">
    <property type="entry name" value="Phycobilisome_asu/bsu_sf"/>
</dbReference>
<evidence type="ECO:0000256" key="12">
    <source>
        <dbReference type="ARBA" id="ARBA00023136"/>
    </source>
</evidence>
<dbReference type="InterPro" id="IPR012128">
    <property type="entry name" value="Phycobilisome_asu/bsu"/>
</dbReference>
<proteinExistence type="inferred from homology"/>
<feature type="binding site" evidence="14">
    <location>
        <position position="77"/>
    </location>
    <ligand>
        <name>(2R,3E)-phycocyanobilin</name>
        <dbReference type="ChEBI" id="CHEBI:85275"/>
        <label>2</label>
    </ligand>
</feature>
<dbReference type="AlphaFoldDB" id="A0A9Y1I449"/>
<dbReference type="SUPFAM" id="SSF46458">
    <property type="entry name" value="Globin-like"/>
    <property type="match status" value="1"/>
</dbReference>
<evidence type="ECO:0000256" key="16">
    <source>
        <dbReference type="RuleBase" id="RU004438"/>
    </source>
</evidence>
<keyword evidence="4 16" id="KW-0150">Chloroplast</keyword>
<evidence type="ECO:0000256" key="10">
    <source>
        <dbReference type="ARBA" id="ARBA00022991"/>
    </source>
</evidence>
<evidence type="ECO:0000256" key="2">
    <source>
        <dbReference type="ARBA" id="ARBA00008182"/>
    </source>
</evidence>
<dbReference type="GO" id="GO:0009535">
    <property type="term" value="C:chloroplast thylakoid membrane"/>
    <property type="evidence" value="ECO:0007669"/>
    <property type="project" value="UniProtKB-SubCell"/>
</dbReference>